<evidence type="ECO:0000313" key="3">
    <source>
        <dbReference type="Proteomes" id="UP000024404"/>
    </source>
</evidence>
<keyword evidence="3" id="KW-1185">Reference proteome</keyword>
<evidence type="ECO:0000256" key="1">
    <source>
        <dbReference type="SAM" id="MobiDB-lite"/>
    </source>
</evidence>
<reference evidence="3" key="1">
    <citation type="submission" date="2013-10" db="EMBL/GenBank/DDBJ databases">
        <title>Genome sequencing of Onchocerca volvulus.</title>
        <authorList>
            <person name="Cotton J."/>
            <person name="Tsai J."/>
            <person name="Stanley E."/>
            <person name="Tracey A."/>
            <person name="Holroyd N."/>
            <person name="Lustigman S."/>
            <person name="Berriman M."/>
        </authorList>
    </citation>
    <scope>NUCLEOTIDE SEQUENCE</scope>
</reference>
<evidence type="ECO:0000313" key="2">
    <source>
        <dbReference type="EnsemblMetazoa" id="OVOC5234.1"/>
    </source>
</evidence>
<dbReference type="EMBL" id="CMVM020000150">
    <property type="status" value="NOT_ANNOTATED_CDS"/>
    <property type="molecule type" value="Genomic_DNA"/>
</dbReference>
<proteinExistence type="predicted"/>
<sequence>MDRTSREVWTMKKKSEYFPGTIEIAFKYSSAMIKAGLLEIVCLQNKVKRNNSMEKSALASGSGGMWKRTAGT</sequence>
<feature type="region of interest" description="Disordered" evidence="1">
    <location>
        <begin position="53"/>
        <end position="72"/>
    </location>
</feature>
<reference evidence="2" key="2">
    <citation type="submission" date="2022-06" db="UniProtKB">
        <authorList>
            <consortium name="EnsemblMetazoa"/>
        </authorList>
    </citation>
    <scope>IDENTIFICATION</scope>
</reference>
<dbReference type="AlphaFoldDB" id="A0A8R1TVL1"/>
<organism evidence="2 3">
    <name type="scientific">Onchocerca volvulus</name>
    <dbReference type="NCBI Taxonomy" id="6282"/>
    <lineage>
        <taxon>Eukaryota</taxon>
        <taxon>Metazoa</taxon>
        <taxon>Ecdysozoa</taxon>
        <taxon>Nematoda</taxon>
        <taxon>Chromadorea</taxon>
        <taxon>Rhabditida</taxon>
        <taxon>Spirurina</taxon>
        <taxon>Spiruromorpha</taxon>
        <taxon>Filarioidea</taxon>
        <taxon>Onchocercidae</taxon>
        <taxon>Onchocerca</taxon>
    </lineage>
</organism>
<dbReference type="Proteomes" id="UP000024404">
    <property type="component" value="Unassembled WGS sequence"/>
</dbReference>
<accession>A0A8R1TVL1</accession>
<name>A0A8R1TVL1_ONCVO</name>
<dbReference type="EnsemblMetazoa" id="OVOC5234.1">
    <property type="protein sequence ID" value="OVOC5234.1"/>
    <property type="gene ID" value="WBGene00242043"/>
</dbReference>
<protein>
    <submittedName>
        <fullName evidence="2">Uncharacterized protein</fullName>
    </submittedName>
</protein>